<dbReference type="EMBL" id="LJXT01000029">
    <property type="protein sequence ID" value="KPQ17744.1"/>
    <property type="molecule type" value="Genomic_DNA"/>
</dbReference>
<name>A0A0P7YQI6_9BACT</name>
<gene>
    <name evidence="1" type="ORF">HLUCCX10_06240</name>
</gene>
<reference evidence="1 2" key="1">
    <citation type="submission" date="2015-09" db="EMBL/GenBank/DDBJ databases">
        <title>Identification and resolution of microdiversity through metagenomic sequencing of parallel consortia.</title>
        <authorList>
            <person name="Nelson W.C."/>
            <person name="Romine M.F."/>
            <person name="Lindemann S.R."/>
        </authorList>
    </citation>
    <scope>NUCLEOTIDE SEQUENCE [LARGE SCALE GENOMIC DNA]</scope>
    <source>
        <strain evidence="1">HL-49</strain>
    </source>
</reference>
<comment type="caution">
    <text evidence="1">The sequence shown here is derived from an EMBL/GenBank/DDBJ whole genome shotgun (WGS) entry which is preliminary data.</text>
</comment>
<dbReference type="Proteomes" id="UP000050421">
    <property type="component" value="Unassembled WGS sequence"/>
</dbReference>
<proteinExistence type="predicted"/>
<protein>
    <submittedName>
        <fullName evidence="1">Uncharacterized protein</fullName>
    </submittedName>
</protein>
<evidence type="ECO:0000313" key="1">
    <source>
        <dbReference type="EMBL" id="KPQ17744.1"/>
    </source>
</evidence>
<sequence>MKIYYQLSLFLFLTCMITNCTSDKNSIKDYIKTKVDLNYKESFSIVILPFDACNTCIHATLEYISTNPDILNNNKLILYNFLSLKSKKIQYGDELFEHTNTIIDREGNFLDFDFKHNQPMVIKIQDKNLKNIEDLDSENYFELLSKIH</sequence>
<dbReference type="STRING" id="1305737.GCA_000526355_01376"/>
<evidence type="ECO:0000313" key="2">
    <source>
        <dbReference type="Proteomes" id="UP000050421"/>
    </source>
</evidence>
<dbReference type="AlphaFoldDB" id="A0A0P7YQI6"/>
<organism evidence="1 2">
    <name type="scientific">Algoriphagus marincola HL-49</name>
    <dbReference type="NCBI Taxonomy" id="1305737"/>
    <lineage>
        <taxon>Bacteria</taxon>
        <taxon>Pseudomonadati</taxon>
        <taxon>Bacteroidota</taxon>
        <taxon>Cytophagia</taxon>
        <taxon>Cytophagales</taxon>
        <taxon>Cyclobacteriaceae</taxon>
        <taxon>Algoriphagus</taxon>
    </lineage>
</organism>
<accession>A0A0P7YQI6</accession>
<dbReference type="PATRIC" id="fig|1305737.6.peg.1912"/>